<proteinExistence type="predicted"/>
<keyword evidence="9" id="KW-1185">Reference proteome</keyword>
<feature type="transmembrane region" description="Helical" evidence="6">
    <location>
        <begin position="108"/>
        <end position="127"/>
    </location>
</feature>
<name>A0ABR1DCW7_NECAM</name>
<keyword evidence="2 6" id="KW-0812">Transmembrane</keyword>
<evidence type="ECO:0000256" key="5">
    <source>
        <dbReference type="ARBA" id="ARBA00023136"/>
    </source>
</evidence>
<dbReference type="Pfam" id="PF00520">
    <property type="entry name" value="Ion_trans"/>
    <property type="match status" value="1"/>
</dbReference>
<keyword evidence="4 6" id="KW-1133">Transmembrane helix</keyword>
<organism evidence="8 9">
    <name type="scientific">Necator americanus</name>
    <name type="common">Human hookworm</name>
    <dbReference type="NCBI Taxonomy" id="51031"/>
    <lineage>
        <taxon>Eukaryota</taxon>
        <taxon>Metazoa</taxon>
        <taxon>Ecdysozoa</taxon>
        <taxon>Nematoda</taxon>
        <taxon>Chromadorea</taxon>
        <taxon>Rhabditida</taxon>
        <taxon>Rhabditina</taxon>
        <taxon>Rhabditomorpha</taxon>
        <taxon>Strongyloidea</taxon>
        <taxon>Ancylostomatidae</taxon>
        <taxon>Bunostominae</taxon>
        <taxon>Necator</taxon>
    </lineage>
</organism>
<sequence length="158" mass="18613">MKFVGPFVLMVYKIVVGDMLRFLLIYSVFILGFAQAFYVIFHSCEMAETDYRKRNGLDEDDNYKGRFENIMNSPREALMRMIIMSVGEFGAVYKNLNDCKSRVALQGKIFFTIYELLVTLMLLNLLIAMMTRTYEKIAETEKEWKRQLCDEYLKLFAL</sequence>
<dbReference type="EMBL" id="JAVFWL010000004">
    <property type="protein sequence ID" value="KAK6747266.1"/>
    <property type="molecule type" value="Genomic_DNA"/>
</dbReference>
<feature type="transmembrane region" description="Helical" evidence="6">
    <location>
        <begin position="20"/>
        <end position="41"/>
    </location>
</feature>
<dbReference type="InterPro" id="IPR005821">
    <property type="entry name" value="Ion_trans_dom"/>
</dbReference>
<comment type="subcellular location">
    <subcellularLocation>
        <location evidence="1">Membrane</location>
        <topology evidence="1">Multi-pass membrane protein</topology>
    </subcellularLocation>
</comment>
<dbReference type="PANTHER" id="PTHR10582:SF22">
    <property type="entry name" value="ION TRANSPORT DOMAIN-CONTAINING PROTEIN"/>
    <property type="match status" value="1"/>
</dbReference>
<feature type="domain" description="Ion transport" evidence="7">
    <location>
        <begin position="10"/>
        <end position="141"/>
    </location>
</feature>
<keyword evidence="3" id="KW-0677">Repeat</keyword>
<reference evidence="8 9" key="1">
    <citation type="submission" date="2023-08" db="EMBL/GenBank/DDBJ databases">
        <title>A Necator americanus chromosomal reference genome.</title>
        <authorList>
            <person name="Ilik V."/>
            <person name="Petrzelkova K.J."/>
            <person name="Pardy F."/>
            <person name="Fuh T."/>
            <person name="Niatou-Singa F.S."/>
            <person name="Gouil Q."/>
            <person name="Baker L."/>
            <person name="Ritchie M.E."/>
            <person name="Jex A.R."/>
            <person name="Gazzola D."/>
            <person name="Li H."/>
            <person name="Toshio Fujiwara R."/>
            <person name="Zhan B."/>
            <person name="Aroian R.V."/>
            <person name="Pafco B."/>
            <person name="Schwarz E.M."/>
        </authorList>
    </citation>
    <scope>NUCLEOTIDE SEQUENCE [LARGE SCALE GENOMIC DNA]</scope>
    <source>
        <strain evidence="8 9">Aroian</strain>
        <tissue evidence="8">Whole animal</tissue>
    </source>
</reference>
<evidence type="ECO:0000256" key="2">
    <source>
        <dbReference type="ARBA" id="ARBA00022692"/>
    </source>
</evidence>
<gene>
    <name evidence="8" type="primary">Necator_chrIV.g13753</name>
    <name evidence="8" type="ORF">RB195_000461</name>
</gene>
<evidence type="ECO:0000256" key="6">
    <source>
        <dbReference type="SAM" id="Phobius"/>
    </source>
</evidence>
<evidence type="ECO:0000313" key="8">
    <source>
        <dbReference type="EMBL" id="KAK6747266.1"/>
    </source>
</evidence>
<evidence type="ECO:0000256" key="3">
    <source>
        <dbReference type="ARBA" id="ARBA00022737"/>
    </source>
</evidence>
<accession>A0ABR1DCW7</accession>
<evidence type="ECO:0000313" key="9">
    <source>
        <dbReference type="Proteomes" id="UP001303046"/>
    </source>
</evidence>
<evidence type="ECO:0000259" key="7">
    <source>
        <dbReference type="Pfam" id="PF00520"/>
    </source>
</evidence>
<dbReference type="PANTHER" id="PTHR10582">
    <property type="entry name" value="TRANSIENT RECEPTOR POTENTIAL ION CHANNEL PROTEIN"/>
    <property type="match status" value="1"/>
</dbReference>
<dbReference type="Gene3D" id="1.10.287.70">
    <property type="match status" value="1"/>
</dbReference>
<dbReference type="Proteomes" id="UP001303046">
    <property type="component" value="Unassembled WGS sequence"/>
</dbReference>
<protein>
    <recommendedName>
        <fullName evidence="7">Ion transport domain-containing protein</fullName>
    </recommendedName>
</protein>
<evidence type="ECO:0000256" key="4">
    <source>
        <dbReference type="ARBA" id="ARBA00022989"/>
    </source>
</evidence>
<dbReference type="InterPro" id="IPR024862">
    <property type="entry name" value="TRPV"/>
</dbReference>
<comment type="caution">
    <text evidence="8">The sequence shown here is derived from an EMBL/GenBank/DDBJ whole genome shotgun (WGS) entry which is preliminary data.</text>
</comment>
<evidence type="ECO:0000256" key="1">
    <source>
        <dbReference type="ARBA" id="ARBA00004141"/>
    </source>
</evidence>
<keyword evidence="5 6" id="KW-0472">Membrane</keyword>